<name>A0A1W2H8C7_9BACT</name>
<dbReference type="STRING" id="758820.SAMN00777080_3695"/>
<organism evidence="1 2">
    <name type="scientific">Aquiflexum balticum DSM 16537</name>
    <dbReference type="NCBI Taxonomy" id="758820"/>
    <lineage>
        <taxon>Bacteria</taxon>
        <taxon>Pseudomonadati</taxon>
        <taxon>Bacteroidota</taxon>
        <taxon>Cytophagia</taxon>
        <taxon>Cytophagales</taxon>
        <taxon>Cyclobacteriaceae</taxon>
        <taxon>Aquiflexum</taxon>
    </lineage>
</organism>
<dbReference type="EMBL" id="LT838813">
    <property type="protein sequence ID" value="SMD45054.1"/>
    <property type="molecule type" value="Genomic_DNA"/>
</dbReference>
<keyword evidence="2" id="KW-1185">Reference proteome</keyword>
<evidence type="ECO:0000313" key="2">
    <source>
        <dbReference type="Proteomes" id="UP000192333"/>
    </source>
</evidence>
<sequence length="34" mass="4077">MLKVFDLYQESIDPNKNKALVWIFIVSFEQIYLA</sequence>
<gene>
    <name evidence="1" type="ORF">SAMN00777080_3695</name>
</gene>
<protein>
    <submittedName>
        <fullName evidence="1">Uncharacterized protein</fullName>
    </submittedName>
</protein>
<proteinExistence type="predicted"/>
<dbReference type="Proteomes" id="UP000192333">
    <property type="component" value="Chromosome I"/>
</dbReference>
<accession>A0A1W2H8C7</accession>
<dbReference type="AlphaFoldDB" id="A0A1W2H8C7"/>
<reference evidence="2" key="1">
    <citation type="submission" date="2017-04" db="EMBL/GenBank/DDBJ databases">
        <authorList>
            <person name="Varghese N."/>
            <person name="Submissions S."/>
        </authorList>
    </citation>
    <scope>NUCLEOTIDE SEQUENCE [LARGE SCALE GENOMIC DNA]</scope>
    <source>
        <strain evidence="2">DSM 16537</strain>
    </source>
</reference>
<evidence type="ECO:0000313" key="1">
    <source>
        <dbReference type="EMBL" id="SMD45054.1"/>
    </source>
</evidence>